<dbReference type="Pfam" id="PF09986">
    <property type="entry name" value="DUF2225"/>
    <property type="match status" value="1"/>
</dbReference>
<accession>A0A9D6V4F2</accession>
<evidence type="ECO:0000313" key="2">
    <source>
        <dbReference type="EMBL" id="MBI5251885.1"/>
    </source>
</evidence>
<gene>
    <name evidence="2" type="ORF">HY912_20530</name>
</gene>
<feature type="compositionally biased region" description="Basic and acidic residues" evidence="1">
    <location>
        <begin position="241"/>
        <end position="264"/>
    </location>
</feature>
<evidence type="ECO:0000313" key="3">
    <source>
        <dbReference type="Proteomes" id="UP000807825"/>
    </source>
</evidence>
<dbReference type="EMBL" id="JACRDE010000537">
    <property type="protein sequence ID" value="MBI5251885.1"/>
    <property type="molecule type" value="Genomic_DNA"/>
</dbReference>
<sequence length="264" mass="30382">MNNSVMVVSCPLCFNHFSHYRSFEGLNTTPFGYGLDFRVVPKDCNRSSDVATCPHCLYTSMVQDFQHRVPGQVKDLVRSQDFAKIFNAQTEEEKSARSWPALLKLLKARGINPRDLGVLSLKASWSARELGALETEGELLERADAWLDDALRRGLTKGDPGMVIYLLGEINRRRGEFLRGREMLTFLGNNPRYRYPALLLTVLIEEEDSTPYWSHYSPDHMEQYSSRFKGLFPALRSIPPRKTDFAPDELREQSEQPDDDRQRF</sequence>
<dbReference type="Proteomes" id="UP000807825">
    <property type="component" value="Unassembled WGS sequence"/>
</dbReference>
<evidence type="ECO:0000256" key="1">
    <source>
        <dbReference type="SAM" id="MobiDB-lite"/>
    </source>
</evidence>
<proteinExistence type="predicted"/>
<comment type="caution">
    <text evidence="2">The sequence shown here is derived from an EMBL/GenBank/DDBJ whole genome shotgun (WGS) entry which is preliminary data.</text>
</comment>
<organism evidence="2 3">
    <name type="scientific">Desulfomonile tiedjei</name>
    <dbReference type="NCBI Taxonomy" id="2358"/>
    <lineage>
        <taxon>Bacteria</taxon>
        <taxon>Pseudomonadati</taxon>
        <taxon>Thermodesulfobacteriota</taxon>
        <taxon>Desulfomonilia</taxon>
        <taxon>Desulfomonilales</taxon>
        <taxon>Desulfomonilaceae</taxon>
        <taxon>Desulfomonile</taxon>
    </lineage>
</organism>
<dbReference type="InterPro" id="IPR018708">
    <property type="entry name" value="DUF2225"/>
</dbReference>
<name>A0A9D6V4F2_9BACT</name>
<reference evidence="2" key="1">
    <citation type="submission" date="2020-07" db="EMBL/GenBank/DDBJ databases">
        <title>Huge and variable diversity of episymbiotic CPR bacteria and DPANN archaea in groundwater ecosystems.</title>
        <authorList>
            <person name="He C.Y."/>
            <person name="Keren R."/>
            <person name="Whittaker M."/>
            <person name="Farag I.F."/>
            <person name="Doudna J."/>
            <person name="Cate J.H.D."/>
            <person name="Banfield J.F."/>
        </authorList>
    </citation>
    <scope>NUCLEOTIDE SEQUENCE</scope>
    <source>
        <strain evidence="2">NC_groundwater_1664_Pr3_B-0.1um_52_9</strain>
    </source>
</reference>
<dbReference type="AlphaFoldDB" id="A0A9D6V4F2"/>
<feature type="region of interest" description="Disordered" evidence="1">
    <location>
        <begin position="239"/>
        <end position="264"/>
    </location>
</feature>
<protein>
    <submittedName>
        <fullName evidence="2">DUF2225 domain-containing protein</fullName>
    </submittedName>
</protein>